<evidence type="ECO:0000259" key="5">
    <source>
        <dbReference type="Pfam" id="PF00808"/>
    </source>
</evidence>
<comment type="similarity">
    <text evidence="1">Belongs to the NFYB/HAP3 subunit family.</text>
</comment>
<proteinExistence type="inferred from homology"/>
<dbReference type="EMBL" id="CM003531">
    <property type="protein sequence ID" value="RCV21264.1"/>
    <property type="molecule type" value="Genomic_DNA"/>
</dbReference>
<protein>
    <recommendedName>
        <fullName evidence="5">Transcription factor CBF/NF-Y/archaeal histone domain-containing protein</fullName>
    </recommendedName>
</protein>
<dbReference type="InterPro" id="IPR027113">
    <property type="entry name" value="Transc_fact_NFYB/HAP3"/>
</dbReference>
<sequence>MDNIEGKEAPEARKATLARMRQPAMPANSKIAGDAKEAMDLCVAEFTMDLMRAAWQQCRQDQRLTITGDDLILAMRSLGFDNYVGPLTRAPPPLPRPAQRDATTINCPASDGKSD</sequence>
<reference evidence="6" key="2">
    <citation type="submission" date="2015-07" db="EMBL/GenBank/DDBJ databases">
        <authorList>
            <person name="Noorani M."/>
        </authorList>
    </citation>
    <scope>NUCLEOTIDE SEQUENCE</scope>
    <source>
        <strain evidence="6">Yugu1</strain>
    </source>
</reference>
<evidence type="ECO:0000313" key="6">
    <source>
        <dbReference type="EMBL" id="RCV21264.1"/>
    </source>
</evidence>
<evidence type="ECO:0000256" key="3">
    <source>
        <dbReference type="ARBA" id="ARBA00023163"/>
    </source>
</evidence>
<gene>
    <name evidence="6" type="ORF">SETIT_4G125200v2</name>
</gene>
<dbReference type="Pfam" id="PF00808">
    <property type="entry name" value="CBFD_NFYB_HMF"/>
    <property type="match status" value="1"/>
</dbReference>
<dbReference type="SUPFAM" id="SSF47113">
    <property type="entry name" value="Histone-fold"/>
    <property type="match status" value="1"/>
</dbReference>
<dbReference type="GO" id="GO:0046982">
    <property type="term" value="F:protein heterodimerization activity"/>
    <property type="evidence" value="ECO:0007669"/>
    <property type="project" value="InterPro"/>
</dbReference>
<evidence type="ECO:0000256" key="4">
    <source>
        <dbReference type="SAM" id="MobiDB-lite"/>
    </source>
</evidence>
<dbReference type="Gene3D" id="1.10.20.10">
    <property type="entry name" value="Histone, subunit A"/>
    <property type="match status" value="1"/>
</dbReference>
<name>A0A368QTX2_SETIT</name>
<dbReference type="STRING" id="4555.A0A368QTX2"/>
<feature type="region of interest" description="Disordered" evidence="4">
    <location>
        <begin position="1"/>
        <end position="31"/>
    </location>
</feature>
<feature type="region of interest" description="Disordered" evidence="4">
    <location>
        <begin position="88"/>
        <end position="115"/>
    </location>
</feature>
<reference evidence="6" key="1">
    <citation type="journal article" date="2012" name="Nat. Biotechnol.">
        <title>Reference genome sequence of the model plant Setaria.</title>
        <authorList>
            <person name="Bennetzen J.L."/>
            <person name="Schmutz J."/>
            <person name="Wang H."/>
            <person name="Percifield R."/>
            <person name="Hawkins J."/>
            <person name="Pontaroli A.C."/>
            <person name="Estep M."/>
            <person name="Feng L."/>
            <person name="Vaughn J.N."/>
            <person name="Grimwood J."/>
            <person name="Jenkins J."/>
            <person name="Barry K."/>
            <person name="Lindquist E."/>
            <person name="Hellsten U."/>
            <person name="Deshpande S."/>
            <person name="Wang X."/>
            <person name="Wu X."/>
            <person name="Mitros T."/>
            <person name="Triplett J."/>
            <person name="Yang X."/>
            <person name="Ye C.Y."/>
            <person name="Mauro-Herrera M."/>
            <person name="Wang L."/>
            <person name="Li P."/>
            <person name="Sharma M."/>
            <person name="Sharma R."/>
            <person name="Ronald P.C."/>
            <person name="Panaud O."/>
            <person name="Kellogg E.A."/>
            <person name="Brutnell T.P."/>
            <person name="Doust A.N."/>
            <person name="Tuskan G.A."/>
            <person name="Rokhsar D."/>
            <person name="Devos K.M."/>
        </authorList>
    </citation>
    <scope>NUCLEOTIDE SEQUENCE [LARGE SCALE GENOMIC DNA]</scope>
    <source>
        <strain evidence="6">Yugu1</strain>
    </source>
</reference>
<organism evidence="6">
    <name type="scientific">Setaria italica</name>
    <name type="common">Foxtail millet</name>
    <name type="synonym">Panicum italicum</name>
    <dbReference type="NCBI Taxonomy" id="4555"/>
    <lineage>
        <taxon>Eukaryota</taxon>
        <taxon>Viridiplantae</taxon>
        <taxon>Streptophyta</taxon>
        <taxon>Embryophyta</taxon>
        <taxon>Tracheophyta</taxon>
        <taxon>Spermatophyta</taxon>
        <taxon>Magnoliopsida</taxon>
        <taxon>Liliopsida</taxon>
        <taxon>Poales</taxon>
        <taxon>Poaceae</taxon>
        <taxon>PACMAD clade</taxon>
        <taxon>Panicoideae</taxon>
        <taxon>Panicodae</taxon>
        <taxon>Paniceae</taxon>
        <taxon>Cenchrinae</taxon>
        <taxon>Setaria</taxon>
    </lineage>
</organism>
<dbReference type="OrthoDB" id="613379at2759"/>
<evidence type="ECO:0000256" key="2">
    <source>
        <dbReference type="ARBA" id="ARBA00023015"/>
    </source>
</evidence>
<feature type="domain" description="Transcription factor CBF/NF-Y/archaeal histone" evidence="5">
    <location>
        <begin position="15"/>
        <end position="75"/>
    </location>
</feature>
<dbReference type="PANTHER" id="PTHR11064:SF162">
    <property type="entry name" value="TRANSCRIPTION FACTOR CBF_NF-Y_ARCHAEAL HISTONE DOMAIN-CONTAINING PROTEIN"/>
    <property type="match status" value="1"/>
</dbReference>
<dbReference type="PANTHER" id="PTHR11064">
    <property type="entry name" value="CCAAT-BINDING TRANSCRIPTION FACTOR-RELATED"/>
    <property type="match status" value="1"/>
</dbReference>
<feature type="compositionally biased region" description="Basic and acidic residues" evidence="4">
    <location>
        <begin position="1"/>
        <end position="14"/>
    </location>
</feature>
<accession>A0A368QTX2</accession>
<dbReference type="InterPro" id="IPR003958">
    <property type="entry name" value="CBFA_NFYB_domain"/>
</dbReference>
<dbReference type="InterPro" id="IPR009072">
    <property type="entry name" value="Histone-fold"/>
</dbReference>
<keyword evidence="2" id="KW-0805">Transcription regulation</keyword>
<dbReference type="AlphaFoldDB" id="A0A368QTX2"/>
<keyword evidence="3" id="KW-0804">Transcription</keyword>
<dbReference type="CDD" id="cd22907">
    <property type="entry name" value="HFD_NFYB"/>
    <property type="match status" value="1"/>
</dbReference>
<evidence type="ECO:0000256" key="1">
    <source>
        <dbReference type="ARBA" id="ARBA00009053"/>
    </source>
</evidence>
<dbReference type="GO" id="GO:0016602">
    <property type="term" value="C:CCAAT-binding factor complex"/>
    <property type="evidence" value="ECO:0007669"/>
    <property type="project" value="InterPro"/>
</dbReference>
<dbReference type="GO" id="GO:0001228">
    <property type="term" value="F:DNA-binding transcription activator activity, RNA polymerase II-specific"/>
    <property type="evidence" value="ECO:0007669"/>
    <property type="project" value="InterPro"/>
</dbReference>